<feature type="binding site" evidence="6">
    <location>
        <position position="293"/>
    </location>
    <ligand>
        <name>Mg(2+)</name>
        <dbReference type="ChEBI" id="CHEBI:18420"/>
        <label>1</label>
        <note>catalytic</note>
    </ligand>
</feature>
<organism evidence="7 8">
    <name type="scientific">Aureobasidium pullulans</name>
    <name type="common">Black yeast</name>
    <name type="synonym">Pullularia pullulans</name>
    <dbReference type="NCBI Taxonomy" id="5580"/>
    <lineage>
        <taxon>Eukaryota</taxon>
        <taxon>Fungi</taxon>
        <taxon>Dikarya</taxon>
        <taxon>Ascomycota</taxon>
        <taxon>Pezizomycotina</taxon>
        <taxon>Dothideomycetes</taxon>
        <taxon>Dothideomycetidae</taxon>
        <taxon>Dothideales</taxon>
        <taxon>Saccotheciaceae</taxon>
        <taxon>Aureobasidium</taxon>
    </lineage>
</organism>
<evidence type="ECO:0000256" key="3">
    <source>
        <dbReference type="ARBA" id="ARBA00022723"/>
    </source>
</evidence>
<gene>
    <name evidence="7" type="ORF">D6D24_06104</name>
</gene>
<keyword evidence="5 6" id="KW-0460">Magnesium</keyword>
<dbReference type="GO" id="GO:0046872">
    <property type="term" value="F:metal ion binding"/>
    <property type="evidence" value="ECO:0007669"/>
    <property type="project" value="UniProtKB-KW"/>
</dbReference>
<dbReference type="PANTHER" id="PTHR43200">
    <property type="entry name" value="PHOSPHATASE"/>
    <property type="match status" value="1"/>
</dbReference>
<feature type="binding site" evidence="6">
    <location>
        <position position="70"/>
    </location>
    <ligand>
        <name>Mg(2+)</name>
        <dbReference type="ChEBI" id="CHEBI:18420"/>
        <label>1</label>
        <note>catalytic</note>
    </ligand>
</feature>
<dbReference type="EMBL" id="QZAJ01000239">
    <property type="protein sequence ID" value="THW13333.1"/>
    <property type="molecule type" value="Genomic_DNA"/>
</dbReference>
<dbReference type="Gene3D" id="3.30.540.10">
    <property type="entry name" value="Fructose-1,6-Bisphosphatase, subunit A, domain 1"/>
    <property type="match status" value="1"/>
</dbReference>
<feature type="binding site" evidence="6">
    <location>
        <position position="137"/>
    </location>
    <ligand>
        <name>Mg(2+)</name>
        <dbReference type="ChEBI" id="CHEBI:18420"/>
        <label>1</label>
        <note>catalytic</note>
    </ligand>
</feature>
<evidence type="ECO:0000313" key="7">
    <source>
        <dbReference type="EMBL" id="THW13333.1"/>
    </source>
</evidence>
<dbReference type="GO" id="GO:0008441">
    <property type="term" value="F:3'(2'),5'-bisphosphate nucleotidase activity"/>
    <property type="evidence" value="ECO:0007669"/>
    <property type="project" value="TreeGrafter"/>
</dbReference>
<dbReference type="CDD" id="cd01517">
    <property type="entry name" value="PAP_phosphatase"/>
    <property type="match status" value="1"/>
</dbReference>
<keyword evidence="3 6" id="KW-0479">Metal-binding</keyword>
<evidence type="ECO:0000256" key="1">
    <source>
        <dbReference type="ARBA" id="ARBA00001946"/>
    </source>
</evidence>
<evidence type="ECO:0000256" key="4">
    <source>
        <dbReference type="ARBA" id="ARBA00022801"/>
    </source>
</evidence>
<proteinExistence type="inferred from homology"/>
<dbReference type="Gene3D" id="3.40.190.80">
    <property type="match status" value="1"/>
</dbReference>
<evidence type="ECO:0000256" key="6">
    <source>
        <dbReference type="PIRSR" id="PIRSR600760-2"/>
    </source>
</evidence>
<dbReference type="PANTHER" id="PTHR43200:SF2">
    <property type="entry name" value="3'(2'),5'-BISPHOSPHATE NUCLEOTIDASE"/>
    <property type="match status" value="1"/>
</dbReference>
<dbReference type="Pfam" id="PF00459">
    <property type="entry name" value="Inositol_P"/>
    <property type="match status" value="1"/>
</dbReference>
<dbReference type="SUPFAM" id="SSF56655">
    <property type="entry name" value="Carbohydrate phosphatase"/>
    <property type="match status" value="1"/>
</dbReference>
<comment type="similarity">
    <text evidence="2">Belongs to the inositol monophosphatase superfamily.</text>
</comment>
<accession>A0A4S8VMP3</accession>
<evidence type="ECO:0000256" key="5">
    <source>
        <dbReference type="ARBA" id="ARBA00022842"/>
    </source>
</evidence>
<keyword evidence="4" id="KW-0378">Hydrolase</keyword>
<dbReference type="AlphaFoldDB" id="A0A4S8VMP3"/>
<reference evidence="7 8" key="1">
    <citation type="submission" date="2018-10" db="EMBL/GenBank/DDBJ databases">
        <title>Fifty Aureobasidium pullulans genomes reveal a recombining polyextremotolerant generalist.</title>
        <authorList>
            <person name="Gostincar C."/>
            <person name="Turk M."/>
            <person name="Zajc J."/>
            <person name="Gunde-Cimerman N."/>
        </authorList>
    </citation>
    <scope>NUCLEOTIDE SEQUENCE [LARGE SCALE GENOMIC DNA]</scope>
    <source>
        <strain evidence="7 8">EXF-11318</strain>
    </source>
</reference>
<name>A0A4S8VMP3_AURPU</name>
<sequence>MSTPFEHERLIAELAVQRASLLTKRVLADIDKGALDKSDRTPVTVADFGAQALMIGAIHHNFPEDSFIGEETATALRENEQLRDRVWNLVSTTHLQEKELDQRLGNIGSAEEMMDTIDLGNHPGGRKGRIWILDPIDGTATFMRNQQYAVCLALIVDGEQKVGVIGCPNLDLSTGKISEENADNMGNGQMLSAVKGQGAAIRPLGNAGLQLSKPIQRREDIAADPKALDFVESGGSKSVDLEFHQKVAEKLGAPWPGTNMWSSQMRYIAMAVGGGDIMLRFYSKKGHKSYVWDHAGGFLIFEESGGKVGCYNAADREEPQNIVTTGPIGVLRECTPYGMAVCNSLLAYARQRLHAILQTGTYLIRTGQLLRRILQPNINHYSKPQG</sequence>
<dbReference type="InterPro" id="IPR020583">
    <property type="entry name" value="Inositol_monoP_metal-BS"/>
</dbReference>
<dbReference type="Proteomes" id="UP000308014">
    <property type="component" value="Unassembled WGS sequence"/>
</dbReference>
<dbReference type="InterPro" id="IPR051090">
    <property type="entry name" value="Inositol_monoP_superfamily"/>
</dbReference>
<dbReference type="PROSITE" id="PS00629">
    <property type="entry name" value="IMP_1"/>
    <property type="match status" value="1"/>
</dbReference>
<dbReference type="GO" id="GO:0000103">
    <property type="term" value="P:sulfate assimilation"/>
    <property type="evidence" value="ECO:0007669"/>
    <property type="project" value="TreeGrafter"/>
</dbReference>
<dbReference type="InterPro" id="IPR000760">
    <property type="entry name" value="Inositol_monophosphatase-like"/>
</dbReference>
<feature type="binding site" evidence="6">
    <location>
        <position position="134"/>
    </location>
    <ligand>
        <name>Mg(2+)</name>
        <dbReference type="ChEBI" id="CHEBI:18420"/>
        <label>1</label>
        <note>catalytic</note>
    </ligand>
</feature>
<comment type="cofactor">
    <cofactor evidence="1 6">
        <name>Mg(2+)</name>
        <dbReference type="ChEBI" id="CHEBI:18420"/>
    </cofactor>
</comment>
<feature type="binding site" evidence="6">
    <location>
        <position position="136"/>
    </location>
    <ligand>
        <name>Mg(2+)</name>
        <dbReference type="ChEBI" id="CHEBI:18420"/>
        <label>1</label>
        <note>catalytic</note>
    </ligand>
</feature>
<protein>
    <submittedName>
        <fullName evidence="7">3',5'-bisphosphate nucleotidase</fullName>
    </submittedName>
</protein>
<evidence type="ECO:0000256" key="2">
    <source>
        <dbReference type="ARBA" id="ARBA00009759"/>
    </source>
</evidence>
<comment type="caution">
    <text evidence="7">The sequence shown here is derived from an EMBL/GenBank/DDBJ whole genome shotgun (WGS) entry which is preliminary data.</text>
</comment>
<evidence type="ECO:0000313" key="8">
    <source>
        <dbReference type="Proteomes" id="UP000308014"/>
    </source>
</evidence>